<reference evidence="4" key="1">
    <citation type="submission" date="2016-01" db="EMBL/GenBank/DDBJ databases">
        <title>Draft genome of Chromobacterium sp. F49.</title>
        <authorList>
            <person name="Hong K.W."/>
        </authorList>
    </citation>
    <scope>NUCLEOTIDE SEQUENCE [LARGE SCALE GENOMIC DNA]</scope>
    <source>
        <strain evidence="4">CN3</strain>
    </source>
</reference>
<evidence type="ECO:0000259" key="2">
    <source>
        <dbReference type="Pfam" id="PF02120"/>
    </source>
</evidence>
<accession>A0ABR5Y886</accession>
<gene>
    <name evidence="3" type="ORF">AVT10_07175</name>
</gene>
<evidence type="ECO:0000256" key="1">
    <source>
        <dbReference type="SAM" id="MobiDB-lite"/>
    </source>
</evidence>
<feature type="region of interest" description="Disordered" evidence="1">
    <location>
        <begin position="800"/>
        <end position="844"/>
    </location>
</feature>
<dbReference type="InterPro" id="IPR038610">
    <property type="entry name" value="FliK-like_C_sf"/>
</dbReference>
<proteinExistence type="predicted"/>
<feature type="compositionally biased region" description="Polar residues" evidence="1">
    <location>
        <begin position="706"/>
        <end position="717"/>
    </location>
</feature>
<protein>
    <recommendedName>
        <fullName evidence="2">Flagellar hook-length control protein-like C-terminal domain-containing protein</fullName>
    </recommendedName>
</protein>
<evidence type="ECO:0000313" key="3">
    <source>
        <dbReference type="EMBL" id="KZE08700.1"/>
    </source>
</evidence>
<feature type="region of interest" description="Disordered" evidence="1">
    <location>
        <begin position="670"/>
        <end position="717"/>
    </location>
</feature>
<dbReference type="CDD" id="cd17470">
    <property type="entry name" value="T3SS_Flik_C"/>
    <property type="match status" value="1"/>
</dbReference>
<evidence type="ECO:0000313" key="4">
    <source>
        <dbReference type="Proteomes" id="UP000076609"/>
    </source>
</evidence>
<feature type="compositionally biased region" description="Low complexity" evidence="1">
    <location>
        <begin position="808"/>
        <end position="837"/>
    </location>
</feature>
<feature type="region of interest" description="Disordered" evidence="1">
    <location>
        <begin position="494"/>
        <end position="513"/>
    </location>
</feature>
<organism evidence="3 4">
    <name type="scientific">Sphingomonas hankookensis</name>
    <dbReference type="NCBI Taxonomy" id="563996"/>
    <lineage>
        <taxon>Bacteria</taxon>
        <taxon>Pseudomonadati</taxon>
        <taxon>Pseudomonadota</taxon>
        <taxon>Alphaproteobacteria</taxon>
        <taxon>Sphingomonadales</taxon>
        <taxon>Sphingomonadaceae</taxon>
        <taxon>Sphingomonas</taxon>
    </lineage>
</organism>
<dbReference type="EMBL" id="LQQO01000061">
    <property type="protein sequence ID" value="KZE08700.1"/>
    <property type="molecule type" value="Genomic_DNA"/>
</dbReference>
<dbReference type="InterPro" id="IPR021136">
    <property type="entry name" value="Flagellar_hook_control-like_C"/>
</dbReference>
<feature type="domain" description="Flagellar hook-length control protein-like C-terminal" evidence="2">
    <location>
        <begin position="732"/>
        <end position="811"/>
    </location>
</feature>
<name>A0ABR5Y886_9SPHN</name>
<keyword evidence="4" id="KW-1185">Reference proteome</keyword>
<feature type="region of interest" description="Disordered" evidence="1">
    <location>
        <begin position="115"/>
        <end position="193"/>
    </location>
</feature>
<dbReference type="Pfam" id="PF02120">
    <property type="entry name" value="Flg_hook"/>
    <property type="match status" value="1"/>
</dbReference>
<dbReference type="Proteomes" id="UP000076609">
    <property type="component" value="Unassembled WGS sequence"/>
</dbReference>
<feature type="region of interest" description="Disordered" evidence="1">
    <location>
        <begin position="294"/>
        <end position="331"/>
    </location>
</feature>
<dbReference type="Gene3D" id="3.30.750.140">
    <property type="match status" value="1"/>
</dbReference>
<comment type="caution">
    <text evidence="3">The sequence shown here is derived from an EMBL/GenBank/DDBJ whole genome shotgun (WGS) entry which is preliminary data.</text>
</comment>
<sequence>MQVMPLVGSPAGDFAALIADMVPAGDAAVATGPVERQAAALGGNGLPVAIAAPVALVEMPVVAAPAVTPPLPASATEAVLMLPVEADAPVAKPAVAPVLAATAAIGVLASVLPEEETVEAPPRTEDVALRTLPMPVPTRFAAPQPRVKRSETPPHDAVPLPGEDEADEPDQPAAQGEVALPAPQPTPEPGEAILLPPAPPIAERPVPARQDATAAVVIEQGQVVAAEPAAATPPMRMAKRGAAAAPAMAQVPAPPTGTADPTVGVVTPLDTDRVVPVHVVVPQATDDAAPMAAKPVAGDAAPPARPGVSAAQMPLQSVASRDAVDTRPVASPVVSATSAPAVSPAPSADAQAVASPVSDAADMVAVAVESMPLRQPPADLAAPRTRPLVATDGSRPPEAARSASIPARPVVLPSEAVAIPQAVPGDVIQPRPTPSLVADPIAIAVRPAGTAAGEAIVASVPLPDAPELRPVVTDAVVADIAVEARRTAPTLRPLAETTPASVPPVARAESQPIRSAMPATASLPDATPVTSREAVQADRAPINGEAAASVTLVAAPAAQPVPNSAPVTRLAPAQPSDTAPVVGVTVDGTTVHAAIDAPTVAPATPPVMRVARTQPSDTAPVVEAKVDGTTVRHAVDAPAAAPATTPITRLAPAPVPDAVAAIDVAPVDADTLAPRPRRDDDLSVPTTGAPQAADAAVLRPVAPTSHAAQPTLDTRQPQWVEGMIDRIQTLRESSASNSGETRIRLSPDALGDVEVAVRMGDDGKLHVHFASDNADAGRLLAEAQPRLVQMAEARGLKLGGMQVDVGSQQSQRQAQDQGNPAPRAPRPATTQANTQTTRSDDRIA</sequence>